<dbReference type="InterPro" id="IPR053226">
    <property type="entry name" value="Pyrrolopyrazine_biosynth_F"/>
</dbReference>
<gene>
    <name evidence="1" type="ORF">F5Z01DRAFT_342313</name>
</gene>
<dbReference type="AlphaFoldDB" id="A0A9P7ZEX0"/>
<dbReference type="Proteomes" id="UP000887229">
    <property type="component" value="Unassembled WGS sequence"/>
</dbReference>
<dbReference type="EMBL" id="MU251273">
    <property type="protein sequence ID" value="KAG9250824.1"/>
    <property type="molecule type" value="Genomic_DNA"/>
</dbReference>
<dbReference type="PANTHER" id="PTHR48419:SF1">
    <property type="entry name" value="SULFOTRANSFERASE DOMAIN-CONTAINING PROTEIN"/>
    <property type="match status" value="1"/>
</dbReference>
<reference evidence="1" key="1">
    <citation type="journal article" date="2021" name="IMA Fungus">
        <title>Genomic characterization of three marine fungi, including Emericellopsis atlantica sp. nov. with signatures of a generalist lifestyle and marine biomass degradation.</title>
        <authorList>
            <person name="Hagestad O.C."/>
            <person name="Hou L."/>
            <person name="Andersen J.H."/>
            <person name="Hansen E.H."/>
            <person name="Altermark B."/>
            <person name="Li C."/>
            <person name="Kuhnert E."/>
            <person name="Cox R.J."/>
            <person name="Crous P.W."/>
            <person name="Spatafora J.W."/>
            <person name="Lail K."/>
            <person name="Amirebrahimi M."/>
            <person name="Lipzen A."/>
            <person name="Pangilinan J."/>
            <person name="Andreopoulos W."/>
            <person name="Hayes R.D."/>
            <person name="Ng V."/>
            <person name="Grigoriev I.V."/>
            <person name="Jackson S.A."/>
            <person name="Sutton T.D.S."/>
            <person name="Dobson A.D.W."/>
            <person name="Rama T."/>
        </authorList>
    </citation>
    <scope>NUCLEOTIDE SEQUENCE</scope>
    <source>
        <strain evidence="1">TS7</strain>
    </source>
</reference>
<dbReference type="PANTHER" id="PTHR48419">
    <property type="entry name" value="SULFOTRANSFERASE DOMAIN-CONTAINING PROTEIN"/>
    <property type="match status" value="1"/>
</dbReference>
<evidence type="ECO:0000313" key="1">
    <source>
        <dbReference type="EMBL" id="KAG9250824.1"/>
    </source>
</evidence>
<name>A0A9P7ZEX0_9HYPO</name>
<organism evidence="1 2">
    <name type="scientific">Emericellopsis atlantica</name>
    <dbReference type="NCBI Taxonomy" id="2614577"/>
    <lineage>
        <taxon>Eukaryota</taxon>
        <taxon>Fungi</taxon>
        <taxon>Dikarya</taxon>
        <taxon>Ascomycota</taxon>
        <taxon>Pezizomycotina</taxon>
        <taxon>Sordariomycetes</taxon>
        <taxon>Hypocreomycetidae</taxon>
        <taxon>Hypocreales</taxon>
        <taxon>Bionectriaceae</taxon>
        <taxon>Emericellopsis</taxon>
    </lineage>
</organism>
<dbReference type="GeneID" id="70290114"/>
<protein>
    <submittedName>
        <fullName evidence="1">Uncharacterized protein</fullName>
    </submittedName>
</protein>
<sequence length="332" mass="38208">MTVDAKDTPKPRFWLLTSPRTASNLLVKILNLEAQGIRPAYDGGYFFMKSAVKRFQTCLQPLSTWDEQAIQELRDAQQSAFDDLLNYIQGAEAEDQKIFVKEHVFMMNDPYFESEYEEGKASYVGQPTPLTVQGLENPTRSPKNLTSMPDEFLKTWRPTFLIRHPAMMLPSLYRTAAADIEVEGFRRPNNEPVPREVTMKWIRTLYEFFADFYGEGSQWPIVLDADDFIKDPALIAKYAPLVGLDADKLRFSWDKTPEEEIKKRNAMAQRMLSSISASTGIDNSKLAGDVDIDAEAVKWREEFGDEGGRKLEQWVRDAIPDYRFLHSKRLRI</sequence>
<dbReference type="InterPro" id="IPR027417">
    <property type="entry name" value="P-loop_NTPase"/>
</dbReference>
<keyword evidence="2" id="KW-1185">Reference proteome</keyword>
<proteinExistence type="predicted"/>
<dbReference type="RefSeq" id="XP_046114748.1">
    <property type="nucleotide sequence ID" value="XM_046259211.1"/>
</dbReference>
<evidence type="ECO:0000313" key="2">
    <source>
        <dbReference type="Proteomes" id="UP000887229"/>
    </source>
</evidence>
<comment type="caution">
    <text evidence="1">The sequence shown here is derived from an EMBL/GenBank/DDBJ whole genome shotgun (WGS) entry which is preliminary data.</text>
</comment>
<dbReference type="SUPFAM" id="SSF52540">
    <property type="entry name" value="P-loop containing nucleoside triphosphate hydrolases"/>
    <property type="match status" value="1"/>
</dbReference>
<accession>A0A9P7ZEX0</accession>
<dbReference type="OrthoDB" id="3650366at2759"/>